<dbReference type="InterPro" id="IPR053134">
    <property type="entry name" value="RNA-dir_DNA_polymerase"/>
</dbReference>
<dbReference type="Gene3D" id="3.10.10.10">
    <property type="entry name" value="HIV Type 1 Reverse Transcriptase, subunit A, domain 1"/>
    <property type="match status" value="1"/>
</dbReference>
<dbReference type="GeneID" id="111301052"/>
<keyword evidence="3" id="KW-1185">Reference proteome</keyword>
<dbReference type="InterPro" id="IPR000477">
    <property type="entry name" value="RT_dom"/>
</dbReference>
<dbReference type="PANTHER" id="PTHR24559">
    <property type="entry name" value="TRANSPOSON TY3-I GAG-POL POLYPROTEIN"/>
    <property type="match status" value="1"/>
</dbReference>
<dbReference type="KEGG" id="dzi:111301052"/>
<reference evidence="4" key="1">
    <citation type="submission" date="2025-08" db="UniProtKB">
        <authorList>
            <consortium name="RefSeq"/>
        </authorList>
    </citation>
    <scope>IDENTIFICATION</scope>
    <source>
        <tissue evidence="4">Fruit stalk</tissue>
    </source>
</reference>
<dbReference type="RefSeq" id="XP_022752299.1">
    <property type="nucleotide sequence ID" value="XM_022896564.1"/>
</dbReference>
<evidence type="ECO:0000313" key="3">
    <source>
        <dbReference type="Proteomes" id="UP000515121"/>
    </source>
</evidence>
<dbReference type="AlphaFoldDB" id="A0A6P5ZHT6"/>
<keyword evidence="1" id="KW-0472">Membrane</keyword>
<dbReference type="PANTHER" id="PTHR24559:SF436">
    <property type="entry name" value="RNA-DIRECTED DNA POLYMERASE HOMOLOG"/>
    <property type="match status" value="1"/>
</dbReference>
<protein>
    <submittedName>
        <fullName evidence="4">Uncharacterized protein LOC111301052</fullName>
    </submittedName>
</protein>
<dbReference type="Gene3D" id="3.30.70.270">
    <property type="match status" value="2"/>
</dbReference>
<evidence type="ECO:0000259" key="2">
    <source>
        <dbReference type="Pfam" id="PF00078"/>
    </source>
</evidence>
<evidence type="ECO:0000256" key="1">
    <source>
        <dbReference type="SAM" id="Phobius"/>
    </source>
</evidence>
<keyword evidence="1" id="KW-0812">Transmembrane</keyword>
<name>A0A6P5ZHT6_DURZI</name>
<dbReference type="Proteomes" id="UP000515121">
    <property type="component" value="Unplaced"/>
</dbReference>
<dbReference type="OrthoDB" id="1938451at2759"/>
<dbReference type="InterPro" id="IPR043502">
    <property type="entry name" value="DNA/RNA_pol_sf"/>
</dbReference>
<proteinExistence type="predicted"/>
<organism evidence="3 4">
    <name type="scientific">Durio zibethinus</name>
    <name type="common">Durian</name>
    <dbReference type="NCBI Taxonomy" id="66656"/>
    <lineage>
        <taxon>Eukaryota</taxon>
        <taxon>Viridiplantae</taxon>
        <taxon>Streptophyta</taxon>
        <taxon>Embryophyta</taxon>
        <taxon>Tracheophyta</taxon>
        <taxon>Spermatophyta</taxon>
        <taxon>Magnoliopsida</taxon>
        <taxon>eudicotyledons</taxon>
        <taxon>Gunneridae</taxon>
        <taxon>Pentapetalae</taxon>
        <taxon>rosids</taxon>
        <taxon>malvids</taxon>
        <taxon>Malvales</taxon>
        <taxon>Malvaceae</taxon>
        <taxon>Helicteroideae</taxon>
        <taxon>Durio</taxon>
    </lineage>
</organism>
<sequence>MDYKTLNKVTAKYFFKLDLKSGYHHIRVAERDASKITCVMRYDAFEFLVMPFGLTNALAIFCTLMNQFYLKRAQRTPASCVSKVTRPLVKRFSRKTTTLIELLKNEHKWCWINECQKAFERLKEVIMKDPVLALSEIKKPFEV</sequence>
<feature type="transmembrane region" description="Helical" evidence="1">
    <location>
        <begin position="47"/>
        <end position="65"/>
    </location>
</feature>
<dbReference type="Pfam" id="PF00078">
    <property type="entry name" value="RVT_1"/>
    <property type="match status" value="1"/>
</dbReference>
<dbReference type="InterPro" id="IPR043128">
    <property type="entry name" value="Rev_trsase/Diguanyl_cyclase"/>
</dbReference>
<accession>A0A6P5ZHT6</accession>
<dbReference type="SUPFAM" id="SSF56672">
    <property type="entry name" value="DNA/RNA polymerases"/>
    <property type="match status" value="1"/>
</dbReference>
<feature type="domain" description="Reverse transcriptase" evidence="2">
    <location>
        <begin position="8"/>
        <end position="71"/>
    </location>
</feature>
<keyword evidence="1" id="KW-1133">Transmembrane helix</keyword>
<gene>
    <name evidence="4" type="primary">LOC111301052</name>
</gene>
<evidence type="ECO:0000313" key="4">
    <source>
        <dbReference type="RefSeq" id="XP_022752299.1"/>
    </source>
</evidence>